<evidence type="ECO:0000313" key="7">
    <source>
        <dbReference type="Proteomes" id="UP000237632"/>
    </source>
</evidence>
<keyword evidence="2" id="KW-0813">Transport</keyword>
<feature type="compositionally biased region" description="Low complexity" evidence="5">
    <location>
        <begin position="9"/>
        <end position="23"/>
    </location>
</feature>
<keyword evidence="3" id="KW-1003">Cell membrane</keyword>
<dbReference type="InterPro" id="IPR051084">
    <property type="entry name" value="H+-coupled_symporters"/>
</dbReference>
<dbReference type="GO" id="GO:0015293">
    <property type="term" value="F:symporter activity"/>
    <property type="evidence" value="ECO:0007669"/>
    <property type="project" value="UniProtKB-KW"/>
</dbReference>
<sequence>MTLTATHVSPIAASPSPSSGEAPLAADDITVVDQSLLKRAVSAMAIGNAMEWFDFGVYSYIAVTLGKVFFP</sequence>
<comment type="caution">
    <text evidence="6">The sequence shown here is derived from an EMBL/GenBank/DDBJ whole genome shotgun (WGS) entry which is preliminary data.</text>
</comment>
<protein>
    <submittedName>
        <fullName evidence="6">MFS transporter</fullName>
    </submittedName>
</protein>
<evidence type="ECO:0000256" key="3">
    <source>
        <dbReference type="ARBA" id="ARBA00022475"/>
    </source>
</evidence>
<name>A0AA44Y2I4_BURVI</name>
<dbReference type="PANTHER" id="PTHR43528">
    <property type="entry name" value="ALPHA-KETOGLUTARATE PERMEASE"/>
    <property type="match status" value="1"/>
</dbReference>
<keyword evidence="4" id="KW-0769">Symport</keyword>
<evidence type="ECO:0000256" key="5">
    <source>
        <dbReference type="SAM" id="MobiDB-lite"/>
    </source>
</evidence>
<comment type="subcellular location">
    <subcellularLocation>
        <location evidence="1">Cell membrane</location>
        <topology evidence="1">Multi-pass membrane protein</topology>
    </subcellularLocation>
</comment>
<feature type="non-terminal residue" evidence="6">
    <location>
        <position position="71"/>
    </location>
</feature>
<feature type="region of interest" description="Disordered" evidence="5">
    <location>
        <begin position="1"/>
        <end position="23"/>
    </location>
</feature>
<gene>
    <name evidence="6" type="ORF">C6T65_18950</name>
</gene>
<dbReference type="AlphaFoldDB" id="A0AA44Y2I4"/>
<proteinExistence type="predicted"/>
<keyword evidence="3" id="KW-0472">Membrane</keyword>
<dbReference type="EMBL" id="PVHK01000135">
    <property type="protein sequence ID" value="PRH40802.1"/>
    <property type="molecule type" value="Genomic_DNA"/>
</dbReference>
<evidence type="ECO:0000256" key="4">
    <source>
        <dbReference type="ARBA" id="ARBA00022847"/>
    </source>
</evidence>
<organism evidence="6 7">
    <name type="scientific">Burkholderia vietnamiensis</name>
    <dbReference type="NCBI Taxonomy" id="60552"/>
    <lineage>
        <taxon>Bacteria</taxon>
        <taxon>Pseudomonadati</taxon>
        <taxon>Pseudomonadota</taxon>
        <taxon>Betaproteobacteria</taxon>
        <taxon>Burkholderiales</taxon>
        <taxon>Burkholderiaceae</taxon>
        <taxon>Burkholderia</taxon>
        <taxon>Burkholderia cepacia complex</taxon>
    </lineage>
</organism>
<evidence type="ECO:0000256" key="1">
    <source>
        <dbReference type="ARBA" id="ARBA00004651"/>
    </source>
</evidence>
<accession>A0AA44Y2I4</accession>
<evidence type="ECO:0000313" key="6">
    <source>
        <dbReference type="EMBL" id="PRH40802.1"/>
    </source>
</evidence>
<dbReference type="Proteomes" id="UP000237632">
    <property type="component" value="Unassembled WGS sequence"/>
</dbReference>
<evidence type="ECO:0000256" key="2">
    <source>
        <dbReference type="ARBA" id="ARBA00022448"/>
    </source>
</evidence>
<dbReference type="GO" id="GO:0005886">
    <property type="term" value="C:plasma membrane"/>
    <property type="evidence" value="ECO:0007669"/>
    <property type="project" value="UniProtKB-SubCell"/>
</dbReference>
<reference evidence="6 7" key="1">
    <citation type="submission" date="2018-03" db="EMBL/GenBank/DDBJ databases">
        <authorList>
            <person name="Nguyen K."/>
            <person name="Fouts D."/>
            <person name="Sutton G."/>
        </authorList>
    </citation>
    <scope>NUCLEOTIDE SEQUENCE [LARGE SCALE GENOMIC DNA]</scope>
    <source>
        <strain evidence="6 7">AU3578</strain>
    </source>
</reference>
<dbReference type="PANTHER" id="PTHR43528:SF1">
    <property type="entry name" value="ALPHA-KETOGLUTARATE PERMEASE"/>
    <property type="match status" value="1"/>
</dbReference>